<feature type="non-terminal residue" evidence="1">
    <location>
        <position position="1"/>
    </location>
</feature>
<comment type="caution">
    <text evidence="1">The sequence shown here is derived from an EMBL/GenBank/DDBJ whole genome shotgun (WGS) entry which is preliminary data.</text>
</comment>
<dbReference type="Proteomes" id="UP000799777">
    <property type="component" value="Unassembled WGS sequence"/>
</dbReference>
<organism evidence="1 2">
    <name type="scientific">Setomelanomma holmii</name>
    <dbReference type="NCBI Taxonomy" id="210430"/>
    <lineage>
        <taxon>Eukaryota</taxon>
        <taxon>Fungi</taxon>
        <taxon>Dikarya</taxon>
        <taxon>Ascomycota</taxon>
        <taxon>Pezizomycotina</taxon>
        <taxon>Dothideomycetes</taxon>
        <taxon>Pleosporomycetidae</taxon>
        <taxon>Pleosporales</taxon>
        <taxon>Pleosporineae</taxon>
        <taxon>Phaeosphaeriaceae</taxon>
        <taxon>Setomelanomma</taxon>
    </lineage>
</organism>
<protein>
    <submittedName>
        <fullName evidence="1">Uncharacterized protein</fullName>
    </submittedName>
</protein>
<proteinExistence type="predicted"/>
<accession>A0A9P4HI98</accession>
<dbReference type="EMBL" id="ML978157">
    <property type="protein sequence ID" value="KAF2035605.1"/>
    <property type="molecule type" value="Genomic_DNA"/>
</dbReference>
<name>A0A9P4HI98_9PLEO</name>
<reference evidence="1" key="1">
    <citation type="journal article" date="2020" name="Stud. Mycol.">
        <title>101 Dothideomycetes genomes: a test case for predicting lifestyles and emergence of pathogens.</title>
        <authorList>
            <person name="Haridas S."/>
            <person name="Albert R."/>
            <person name="Binder M."/>
            <person name="Bloem J."/>
            <person name="Labutti K."/>
            <person name="Salamov A."/>
            <person name="Andreopoulos B."/>
            <person name="Baker S."/>
            <person name="Barry K."/>
            <person name="Bills G."/>
            <person name="Bluhm B."/>
            <person name="Cannon C."/>
            <person name="Castanera R."/>
            <person name="Culley D."/>
            <person name="Daum C."/>
            <person name="Ezra D."/>
            <person name="Gonzalez J."/>
            <person name="Henrissat B."/>
            <person name="Kuo A."/>
            <person name="Liang C."/>
            <person name="Lipzen A."/>
            <person name="Lutzoni F."/>
            <person name="Magnuson J."/>
            <person name="Mondo S."/>
            <person name="Nolan M."/>
            <person name="Ohm R."/>
            <person name="Pangilinan J."/>
            <person name="Park H.-J."/>
            <person name="Ramirez L."/>
            <person name="Alfaro M."/>
            <person name="Sun H."/>
            <person name="Tritt A."/>
            <person name="Yoshinaga Y."/>
            <person name="Zwiers L.-H."/>
            <person name="Turgeon B."/>
            <person name="Goodwin S."/>
            <person name="Spatafora J."/>
            <person name="Crous P."/>
            <person name="Grigoriev I."/>
        </authorList>
    </citation>
    <scope>NUCLEOTIDE SEQUENCE</scope>
    <source>
        <strain evidence="1">CBS 110217</strain>
    </source>
</reference>
<evidence type="ECO:0000313" key="2">
    <source>
        <dbReference type="Proteomes" id="UP000799777"/>
    </source>
</evidence>
<evidence type="ECO:0000313" key="1">
    <source>
        <dbReference type="EMBL" id="KAF2035605.1"/>
    </source>
</evidence>
<keyword evidence="2" id="KW-1185">Reference proteome</keyword>
<gene>
    <name evidence="1" type="ORF">EK21DRAFT_54399</name>
</gene>
<sequence>STDLFTQFAEQLNSEKLHGTHKDGEWADLLSLLFTKVPRAFVVIETQSLHRAYQQDPHWQNRFILLLQRIIDNTAAKGHCLKVLLVVYGSSSKDPPCGSSSCDVIVTSLKSAGPVPPRFRHMVRRSGLNARGWKLQTPKV</sequence>
<dbReference type="OrthoDB" id="61900at2759"/>
<dbReference type="AlphaFoldDB" id="A0A9P4HI98"/>